<gene>
    <name evidence="1" type="ORF">E6W39_30880</name>
</gene>
<proteinExistence type="predicted"/>
<comment type="caution">
    <text evidence="1">The sequence shown here is derived from an EMBL/GenBank/DDBJ whole genome shotgun (WGS) entry which is preliminary data.</text>
</comment>
<dbReference type="EMBL" id="VIGB01000003">
    <property type="protein sequence ID" value="TQF05834.1"/>
    <property type="molecule type" value="Genomic_DNA"/>
</dbReference>
<protein>
    <submittedName>
        <fullName evidence="1">Uncharacterized protein</fullName>
    </submittedName>
</protein>
<evidence type="ECO:0000313" key="2">
    <source>
        <dbReference type="Proteomes" id="UP000319103"/>
    </source>
</evidence>
<reference evidence="1 2" key="1">
    <citation type="submission" date="2019-06" db="EMBL/GenBank/DDBJ databases">
        <title>Description of Kitasatospora acidophila sp. nov. isolated from pine grove soil, and reclassification of Streptomyces novaecaesareae to Kitasatospora novaeceasareae comb. nov.</title>
        <authorList>
            <person name="Kim M.J."/>
        </authorList>
    </citation>
    <scope>NUCLEOTIDE SEQUENCE [LARGE SCALE GENOMIC DNA]</scope>
    <source>
        <strain evidence="1 2">MMS16-CNU292</strain>
    </source>
</reference>
<evidence type="ECO:0000313" key="1">
    <source>
        <dbReference type="EMBL" id="TQF05834.1"/>
    </source>
</evidence>
<dbReference type="OrthoDB" id="4554121at2"/>
<sequence length="184" mass="19791">MNLHVVFAGDHVRLPKSAVVPAGSAPQGTIPAAAVRDADPDAAPPEIRTVSGATLFVPAEQRAELENFCAANRIPLRSRPDVWGDLLEPFLDTEFTTERQAAAQVRLGRADLGADEVAGIRARVAPVMRAYNAVHQDWHHLGLADLLDAATADWIPAHLRIKSGERAAFYAWAMAIADLGRPHG</sequence>
<accession>A0A540WBP7</accession>
<keyword evidence="2" id="KW-1185">Reference proteome</keyword>
<dbReference type="AlphaFoldDB" id="A0A540WBP7"/>
<dbReference type="RefSeq" id="WP_141636288.1">
    <property type="nucleotide sequence ID" value="NZ_VIGB01000003.1"/>
</dbReference>
<name>A0A540WBP7_9ACTN</name>
<dbReference type="Proteomes" id="UP000319103">
    <property type="component" value="Unassembled WGS sequence"/>
</dbReference>
<organism evidence="1 2">
    <name type="scientific">Kitasatospora acidiphila</name>
    <dbReference type="NCBI Taxonomy" id="2567942"/>
    <lineage>
        <taxon>Bacteria</taxon>
        <taxon>Bacillati</taxon>
        <taxon>Actinomycetota</taxon>
        <taxon>Actinomycetes</taxon>
        <taxon>Kitasatosporales</taxon>
        <taxon>Streptomycetaceae</taxon>
        <taxon>Kitasatospora</taxon>
    </lineage>
</organism>